<keyword evidence="1" id="KW-1185">Reference proteome</keyword>
<dbReference type="WBParaSite" id="SVE_0485300.1">
    <property type="protein sequence ID" value="SVE_0485300.1"/>
    <property type="gene ID" value="SVE_0485300"/>
</dbReference>
<reference evidence="1" key="1">
    <citation type="submission" date="2014-07" db="EMBL/GenBank/DDBJ databases">
        <authorList>
            <person name="Martin A.A"/>
            <person name="De Silva N."/>
        </authorList>
    </citation>
    <scope>NUCLEOTIDE SEQUENCE</scope>
</reference>
<sequence>MSSNIQNGSSTHHFDEYKEKTWKETEEVVDWQPIAKDDKMPDYMKKKYLELLEKEGIQIGSTNNKQ</sequence>
<evidence type="ECO:0000313" key="1">
    <source>
        <dbReference type="Proteomes" id="UP000035680"/>
    </source>
</evidence>
<protein>
    <submittedName>
        <fullName evidence="2">Uncharacterized protein</fullName>
    </submittedName>
</protein>
<evidence type="ECO:0000313" key="2">
    <source>
        <dbReference type="WBParaSite" id="SVE_0485300.1"/>
    </source>
</evidence>
<proteinExistence type="predicted"/>
<name>A0A0K0F7Q6_STRVS</name>
<dbReference type="AlphaFoldDB" id="A0A0K0F7Q6"/>
<organism evidence="1 2">
    <name type="scientific">Strongyloides venezuelensis</name>
    <name type="common">Threadworm</name>
    <dbReference type="NCBI Taxonomy" id="75913"/>
    <lineage>
        <taxon>Eukaryota</taxon>
        <taxon>Metazoa</taxon>
        <taxon>Ecdysozoa</taxon>
        <taxon>Nematoda</taxon>
        <taxon>Chromadorea</taxon>
        <taxon>Rhabditida</taxon>
        <taxon>Tylenchina</taxon>
        <taxon>Panagrolaimomorpha</taxon>
        <taxon>Strongyloidoidea</taxon>
        <taxon>Strongyloididae</taxon>
        <taxon>Strongyloides</taxon>
    </lineage>
</organism>
<dbReference type="Proteomes" id="UP000035680">
    <property type="component" value="Unassembled WGS sequence"/>
</dbReference>
<reference evidence="2" key="2">
    <citation type="submission" date="2015-08" db="UniProtKB">
        <authorList>
            <consortium name="WormBaseParasite"/>
        </authorList>
    </citation>
    <scope>IDENTIFICATION</scope>
</reference>
<accession>A0A0K0F7Q6</accession>